<dbReference type="EMBL" id="JAGHQM010003289">
    <property type="protein sequence ID" value="KAH0545185.1"/>
    <property type="molecule type" value="Genomic_DNA"/>
</dbReference>
<proteinExistence type="predicted"/>
<organism evidence="2 3">
    <name type="scientific">Trichoglossum hirsutum</name>
    <dbReference type="NCBI Taxonomy" id="265104"/>
    <lineage>
        <taxon>Eukaryota</taxon>
        <taxon>Fungi</taxon>
        <taxon>Dikarya</taxon>
        <taxon>Ascomycota</taxon>
        <taxon>Pezizomycotina</taxon>
        <taxon>Geoglossomycetes</taxon>
        <taxon>Geoglossales</taxon>
        <taxon>Geoglossaceae</taxon>
        <taxon>Trichoglossum</taxon>
    </lineage>
</organism>
<keyword evidence="3" id="KW-1185">Reference proteome</keyword>
<evidence type="ECO:0000256" key="1">
    <source>
        <dbReference type="SAM" id="MobiDB-lite"/>
    </source>
</evidence>
<dbReference type="Proteomes" id="UP000750711">
    <property type="component" value="Unassembled WGS sequence"/>
</dbReference>
<evidence type="ECO:0000313" key="3">
    <source>
        <dbReference type="Proteomes" id="UP000750711"/>
    </source>
</evidence>
<feature type="region of interest" description="Disordered" evidence="1">
    <location>
        <begin position="1"/>
        <end position="188"/>
    </location>
</feature>
<feature type="compositionally biased region" description="Low complexity" evidence="1">
    <location>
        <begin position="68"/>
        <end position="96"/>
    </location>
</feature>
<feature type="compositionally biased region" description="Basic residues" evidence="1">
    <location>
        <begin position="144"/>
        <end position="154"/>
    </location>
</feature>
<sequence>MEIARALTARRNKYGGDSTPTPALPARPSTFSTKRTPSTPISRRKISAPIALISTTNMLSYNAPDIRSSSSSSLSASDSDVSPSHSTSTSVSLDSPPRSPVGPNHLSIYFPPSGRLDSTSSQPSEDVPPVPQRATSHTRTSHMLAHKRSLKRKSPPNLISNTITESNLTQSSPSADSTGFDQPADQPKHPFRQELKEVDELVESFDLEEELVMREKGLLRFPAKAYLEEIEHEIDYLFGGVFADQLPVLGTGWI</sequence>
<feature type="compositionally biased region" description="Polar residues" evidence="1">
    <location>
        <begin position="157"/>
        <end position="180"/>
    </location>
</feature>
<accession>A0A9P8ICE9</accession>
<dbReference type="AlphaFoldDB" id="A0A9P8ICE9"/>
<name>A0A9P8ICE9_9PEZI</name>
<comment type="caution">
    <text evidence="2">The sequence shown here is derived from an EMBL/GenBank/DDBJ whole genome shotgun (WGS) entry which is preliminary data.</text>
</comment>
<protein>
    <submittedName>
        <fullName evidence="2">Uncharacterized protein</fullName>
    </submittedName>
</protein>
<reference evidence="2" key="1">
    <citation type="submission" date="2021-03" db="EMBL/GenBank/DDBJ databases">
        <title>Comparative genomics and phylogenomic investigation of the class Geoglossomycetes provide insights into ecological specialization and systematics.</title>
        <authorList>
            <person name="Melie T."/>
            <person name="Pirro S."/>
            <person name="Miller A.N."/>
            <person name="Quandt A."/>
        </authorList>
    </citation>
    <scope>NUCLEOTIDE SEQUENCE</scope>
    <source>
        <strain evidence="2">CAQ_001_2017</strain>
    </source>
</reference>
<evidence type="ECO:0000313" key="2">
    <source>
        <dbReference type="EMBL" id="KAH0545185.1"/>
    </source>
</evidence>
<gene>
    <name evidence="2" type="ORF">GP486_008467</name>
</gene>
<feature type="compositionally biased region" description="Polar residues" evidence="1">
    <location>
        <begin position="29"/>
        <end position="41"/>
    </location>
</feature>